<dbReference type="InterPro" id="IPR050366">
    <property type="entry name" value="BP-dependent_transpt_permease"/>
</dbReference>
<evidence type="ECO:0000256" key="5">
    <source>
        <dbReference type="ARBA" id="ARBA00022989"/>
    </source>
</evidence>
<keyword evidence="4 7" id="KW-0812">Transmembrane</keyword>
<feature type="transmembrane region" description="Helical" evidence="7">
    <location>
        <begin position="141"/>
        <end position="159"/>
    </location>
</feature>
<gene>
    <name evidence="9" type="ORF">UFOPK3573_00298</name>
    <name evidence="10" type="ORF">UFOPK3879_00333</name>
</gene>
<evidence type="ECO:0000256" key="3">
    <source>
        <dbReference type="ARBA" id="ARBA00022475"/>
    </source>
</evidence>
<keyword evidence="3" id="KW-1003">Cell membrane</keyword>
<comment type="subcellular location">
    <subcellularLocation>
        <location evidence="1">Cell membrane</location>
        <topology evidence="1">Multi-pass membrane protein</topology>
    </subcellularLocation>
</comment>
<feature type="domain" description="ABC transmembrane type-1" evidence="8">
    <location>
        <begin position="69"/>
        <end position="264"/>
    </location>
</feature>
<dbReference type="CDD" id="cd06261">
    <property type="entry name" value="TM_PBP2"/>
    <property type="match status" value="1"/>
</dbReference>
<dbReference type="Pfam" id="PF00528">
    <property type="entry name" value="BPD_transp_1"/>
    <property type="match status" value="1"/>
</dbReference>
<sequence>MFKKLNLFSKVSFVWIGLMFFFAIAGKLLPIADPTEYFDVTGAGLFTAGHILGTDSNGYDLLANVVVGARNSLSIAVISVGLGSLIGGILGIAAGYVRGKTDYVLSVVFNIFLSIPNLILSLVLIAVLASSSDPTVPVPDSRRLVVIIASLTIVIFPILGRITRGSTLAWTNSEFVIAAKSMGMKDSQIIKRHIIPNVLPSIYAVAFLGVGIVIVVEGALSLLGIGVGDGISWGSMLARAQGDLEFAPASLLVPLTFLALTVIACNQVGDALRQRLDSRESKL</sequence>
<protein>
    <submittedName>
        <fullName evidence="10">Unannotated protein</fullName>
    </submittedName>
</protein>
<feature type="transmembrane region" description="Helical" evidence="7">
    <location>
        <begin position="202"/>
        <end position="226"/>
    </location>
</feature>
<dbReference type="AlphaFoldDB" id="A0A6J7KMZ4"/>
<dbReference type="PANTHER" id="PTHR43386">
    <property type="entry name" value="OLIGOPEPTIDE TRANSPORT SYSTEM PERMEASE PROTEIN APPC"/>
    <property type="match status" value="1"/>
</dbReference>
<proteinExistence type="predicted"/>
<name>A0A6J7KMZ4_9ZZZZ</name>
<evidence type="ECO:0000256" key="4">
    <source>
        <dbReference type="ARBA" id="ARBA00022692"/>
    </source>
</evidence>
<dbReference type="GO" id="GO:0055085">
    <property type="term" value="P:transmembrane transport"/>
    <property type="evidence" value="ECO:0007669"/>
    <property type="project" value="InterPro"/>
</dbReference>
<evidence type="ECO:0000259" key="8">
    <source>
        <dbReference type="PROSITE" id="PS50928"/>
    </source>
</evidence>
<evidence type="ECO:0000256" key="2">
    <source>
        <dbReference type="ARBA" id="ARBA00022448"/>
    </source>
</evidence>
<feature type="transmembrane region" description="Helical" evidence="7">
    <location>
        <begin position="73"/>
        <end position="96"/>
    </location>
</feature>
<keyword evidence="2" id="KW-0813">Transport</keyword>
<evidence type="ECO:0000313" key="9">
    <source>
        <dbReference type="EMBL" id="CAB4894224.1"/>
    </source>
</evidence>
<accession>A0A6J7KMZ4</accession>
<dbReference type="GO" id="GO:0005886">
    <property type="term" value="C:plasma membrane"/>
    <property type="evidence" value="ECO:0007669"/>
    <property type="project" value="UniProtKB-SubCell"/>
</dbReference>
<evidence type="ECO:0000256" key="1">
    <source>
        <dbReference type="ARBA" id="ARBA00004651"/>
    </source>
</evidence>
<dbReference type="InterPro" id="IPR035906">
    <property type="entry name" value="MetI-like_sf"/>
</dbReference>
<feature type="transmembrane region" description="Helical" evidence="7">
    <location>
        <begin position="103"/>
        <end position="129"/>
    </location>
</feature>
<evidence type="ECO:0000256" key="7">
    <source>
        <dbReference type="SAM" id="Phobius"/>
    </source>
</evidence>
<evidence type="ECO:0000256" key="6">
    <source>
        <dbReference type="ARBA" id="ARBA00023136"/>
    </source>
</evidence>
<dbReference type="Gene3D" id="1.10.3720.10">
    <property type="entry name" value="MetI-like"/>
    <property type="match status" value="1"/>
</dbReference>
<dbReference type="PANTHER" id="PTHR43386:SF6">
    <property type="entry name" value="ABC TRANSPORTER PERMEASE PROTEIN"/>
    <property type="match status" value="1"/>
</dbReference>
<keyword evidence="5 7" id="KW-1133">Transmembrane helix</keyword>
<dbReference type="InterPro" id="IPR000515">
    <property type="entry name" value="MetI-like"/>
</dbReference>
<feature type="transmembrane region" description="Helical" evidence="7">
    <location>
        <begin position="246"/>
        <end position="265"/>
    </location>
</feature>
<evidence type="ECO:0000313" key="10">
    <source>
        <dbReference type="EMBL" id="CAB4957037.1"/>
    </source>
</evidence>
<dbReference type="EMBL" id="CAFBNR010000010">
    <property type="protein sequence ID" value="CAB4957037.1"/>
    <property type="molecule type" value="Genomic_DNA"/>
</dbReference>
<keyword evidence="6 7" id="KW-0472">Membrane</keyword>
<dbReference type="SUPFAM" id="SSF161098">
    <property type="entry name" value="MetI-like"/>
    <property type="match status" value="1"/>
</dbReference>
<reference evidence="10" key="1">
    <citation type="submission" date="2020-05" db="EMBL/GenBank/DDBJ databases">
        <authorList>
            <person name="Chiriac C."/>
            <person name="Salcher M."/>
            <person name="Ghai R."/>
            <person name="Kavagutti S V."/>
        </authorList>
    </citation>
    <scope>NUCLEOTIDE SEQUENCE</scope>
</reference>
<feature type="transmembrane region" description="Helical" evidence="7">
    <location>
        <begin position="12"/>
        <end position="32"/>
    </location>
</feature>
<dbReference type="EMBL" id="CAFBMJ010000012">
    <property type="protein sequence ID" value="CAB4894224.1"/>
    <property type="molecule type" value="Genomic_DNA"/>
</dbReference>
<organism evidence="10">
    <name type="scientific">freshwater metagenome</name>
    <dbReference type="NCBI Taxonomy" id="449393"/>
    <lineage>
        <taxon>unclassified sequences</taxon>
        <taxon>metagenomes</taxon>
        <taxon>ecological metagenomes</taxon>
    </lineage>
</organism>
<dbReference type="PROSITE" id="PS50928">
    <property type="entry name" value="ABC_TM1"/>
    <property type="match status" value="1"/>
</dbReference>